<keyword evidence="6" id="KW-0106">Calcium</keyword>
<reference evidence="10" key="1">
    <citation type="submission" date="2021-06" db="EMBL/GenBank/DDBJ databases">
        <authorList>
            <person name="Kallberg Y."/>
            <person name="Tangrot J."/>
            <person name="Rosling A."/>
        </authorList>
    </citation>
    <scope>NUCLEOTIDE SEQUENCE</scope>
    <source>
        <strain evidence="10">BR232B</strain>
    </source>
</reference>
<feature type="binding site" evidence="6">
    <location>
        <position position="304"/>
    </location>
    <ligand>
        <name>Ca(2+)</name>
        <dbReference type="ChEBI" id="CHEBI:29108"/>
        <label>1</label>
        <note>catalytic</note>
    </ligand>
</feature>
<keyword evidence="4 8" id="KW-0325">Glycoprotein</keyword>
<keyword evidence="9" id="KW-0812">Transmembrane</keyword>
<dbReference type="GO" id="GO:0004064">
    <property type="term" value="F:arylesterase activity"/>
    <property type="evidence" value="ECO:0007669"/>
    <property type="project" value="InterPro"/>
</dbReference>
<keyword evidence="3 7" id="KW-1015">Disulfide bond</keyword>
<evidence type="ECO:0000256" key="3">
    <source>
        <dbReference type="ARBA" id="ARBA00023157"/>
    </source>
</evidence>
<dbReference type="GO" id="GO:0046872">
    <property type="term" value="F:metal ion binding"/>
    <property type="evidence" value="ECO:0007669"/>
    <property type="project" value="UniProtKB-KW"/>
</dbReference>
<protein>
    <submittedName>
        <fullName evidence="10">498_t:CDS:1</fullName>
    </submittedName>
</protein>
<feature type="transmembrane region" description="Helical" evidence="9">
    <location>
        <begin position="21"/>
        <end position="43"/>
    </location>
</feature>
<evidence type="ECO:0000313" key="10">
    <source>
        <dbReference type="EMBL" id="CAG8611029.1"/>
    </source>
</evidence>
<evidence type="ECO:0000256" key="1">
    <source>
        <dbReference type="ARBA" id="ARBA00008595"/>
    </source>
</evidence>
<evidence type="ECO:0000256" key="9">
    <source>
        <dbReference type="SAM" id="Phobius"/>
    </source>
</evidence>
<keyword evidence="9" id="KW-0472">Membrane</keyword>
<feature type="active site" description="Proton acceptor" evidence="5">
    <location>
        <position position="145"/>
    </location>
</feature>
<feature type="binding site" evidence="6">
    <location>
        <position position="78"/>
    </location>
    <ligand>
        <name>Ca(2+)</name>
        <dbReference type="ChEBI" id="CHEBI:29108"/>
        <label>1</label>
        <note>catalytic</note>
    </ligand>
</feature>
<dbReference type="OrthoDB" id="5307922at2759"/>
<comment type="similarity">
    <text evidence="1">Belongs to the paraoxonase family.</text>
</comment>
<accession>A0A9N9CT24</accession>
<comment type="cofactor">
    <cofactor evidence="6">
        <name>Ca(2+)</name>
        <dbReference type="ChEBI" id="CHEBI:29108"/>
    </cofactor>
    <text evidence="6">Binds 2 calcium ions per subunit.</text>
</comment>
<feature type="binding site" evidence="6">
    <location>
        <position position="305"/>
    </location>
    <ligand>
        <name>Ca(2+)</name>
        <dbReference type="ChEBI" id="CHEBI:29108"/>
        <label>1</label>
        <note>catalytic</note>
    </ligand>
</feature>
<dbReference type="InterPro" id="IPR011042">
    <property type="entry name" value="6-blade_b-propeller_TolB-like"/>
</dbReference>
<keyword evidence="6" id="KW-0479">Metal-binding</keyword>
<evidence type="ECO:0000313" key="11">
    <source>
        <dbReference type="Proteomes" id="UP000789739"/>
    </source>
</evidence>
<evidence type="ECO:0000256" key="8">
    <source>
        <dbReference type="PIRSR" id="PIRSR602640-4"/>
    </source>
</evidence>
<dbReference type="PANTHER" id="PTHR11799">
    <property type="entry name" value="PARAOXONASE"/>
    <property type="match status" value="1"/>
</dbReference>
<dbReference type="SUPFAM" id="SSF63829">
    <property type="entry name" value="Calcium-dependent phosphotriesterase"/>
    <property type="match status" value="1"/>
</dbReference>
<evidence type="ECO:0000256" key="2">
    <source>
        <dbReference type="ARBA" id="ARBA00022801"/>
    </source>
</evidence>
<dbReference type="EMBL" id="CAJVPI010001402">
    <property type="protein sequence ID" value="CAG8611029.1"/>
    <property type="molecule type" value="Genomic_DNA"/>
</dbReference>
<dbReference type="Gene3D" id="2.120.10.30">
    <property type="entry name" value="TolB, C-terminal domain"/>
    <property type="match status" value="1"/>
</dbReference>
<dbReference type="InterPro" id="IPR051288">
    <property type="entry name" value="Serum_paraoxonase/arylesterase"/>
</dbReference>
<dbReference type="InterPro" id="IPR002640">
    <property type="entry name" value="Arylesterase"/>
</dbReference>
<evidence type="ECO:0000256" key="6">
    <source>
        <dbReference type="PIRSR" id="PIRSR602640-2"/>
    </source>
</evidence>
<dbReference type="Pfam" id="PF01731">
    <property type="entry name" value="Arylesterase"/>
    <property type="match status" value="1"/>
</dbReference>
<evidence type="ECO:0000256" key="7">
    <source>
        <dbReference type="PIRSR" id="PIRSR602640-3"/>
    </source>
</evidence>
<keyword evidence="2" id="KW-0378">Hydrolase</keyword>
<keyword evidence="9" id="KW-1133">Transmembrane helix</keyword>
<sequence>MVSTKKIQASSSTSSTQKSGFLNAFTVATTLFIILIAVNYNWLTETYRLFIYNRPVNQIGLDKCKVVKGLEGFEGCEDIVIHHKSGSAFLACGNVKSRMTGWFPPLGMWNEVPIVKDQPFVYDINAGTVKPLKLVNYPDDDITLHGLGIYDDPNDPQNPTLFFVNHKRSGSVIEIFEHRIGTDELKHVETVKHELIHAPNDVAPISKNEFYVTNDIIYKNEFMRYAQIFLRLPYSDVVFHSGKTNTTTIVADGLRYANGIEMNRDQSRVYVVCSTEPAIVIYERKADNRLVEIERILTTEGFPDNISVDDVTNELYYTGVVRSDEVLPYVKSGGKTQKPSAAAVKISDNVGEDRYYGKKYAQEIILEDSETFYSLTVAAVDHSRNTLLLGSIFMKGIGVCKLN</sequence>
<feature type="binding site" evidence="6">
    <location>
        <position position="147"/>
    </location>
    <ligand>
        <name>Ca(2+)</name>
        <dbReference type="ChEBI" id="CHEBI:29108"/>
        <label>1</label>
        <note>catalytic</note>
    </ligand>
</feature>
<feature type="disulfide bond" description="In form B" evidence="7">
    <location>
        <begin position="64"/>
        <end position="400"/>
    </location>
</feature>
<feature type="glycosylation site" description="N-linked (GlcNAc...) asparagine" evidence="8">
    <location>
        <position position="305"/>
    </location>
</feature>
<feature type="binding site" evidence="6">
    <location>
        <position position="258"/>
    </location>
    <ligand>
        <name>Ca(2+)</name>
        <dbReference type="ChEBI" id="CHEBI:29108"/>
        <label>1</label>
        <note>catalytic</note>
    </ligand>
</feature>
<dbReference type="AlphaFoldDB" id="A0A9N9CT24"/>
<proteinExistence type="inferred from homology"/>
<dbReference type="PANTHER" id="PTHR11799:SF12">
    <property type="entry name" value="PARAOXONASE-RELATED"/>
    <property type="match status" value="1"/>
</dbReference>
<gene>
    <name evidence="10" type="ORF">PBRASI_LOCUS8168</name>
</gene>
<dbReference type="Proteomes" id="UP000789739">
    <property type="component" value="Unassembled WGS sequence"/>
</dbReference>
<feature type="binding site" evidence="6">
    <location>
        <position position="200"/>
    </location>
    <ligand>
        <name>Ca(2+)</name>
        <dbReference type="ChEBI" id="CHEBI:29108"/>
        <label>1</label>
        <note>catalytic</note>
    </ligand>
</feature>
<keyword evidence="11" id="KW-1185">Reference proteome</keyword>
<evidence type="ECO:0000256" key="5">
    <source>
        <dbReference type="PIRSR" id="PIRSR602640-1"/>
    </source>
</evidence>
<organism evidence="10 11">
    <name type="scientific">Paraglomus brasilianum</name>
    <dbReference type="NCBI Taxonomy" id="144538"/>
    <lineage>
        <taxon>Eukaryota</taxon>
        <taxon>Fungi</taxon>
        <taxon>Fungi incertae sedis</taxon>
        <taxon>Mucoromycota</taxon>
        <taxon>Glomeromycotina</taxon>
        <taxon>Glomeromycetes</taxon>
        <taxon>Paraglomerales</taxon>
        <taxon>Paraglomeraceae</taxon>
        <taxon>Paraglomus</taxon>
    </lineage>
</organism>
<name>A0A9N9CT24_9GLOM</name>
<comment type="caution">
    <text evidence="10">The sequence shown here is derived from an EMBL/GenBank/DDBJ whole genome shotgun (WGS) entry which is preliminary data.</text>
</comment>
<comment type="PTM">
    <text evidence="8">Glycosylated.</text>
</comment>
<evidence type="ECO:0000256" key="4">
    <source>
        <dbReference type="ARBA" id="ARBA00023180"/>
    </source>
</evidence>
<feature type="binding site" evidence="6">
    <location>
        <position position="201"/>
    </location>
    <ligand>
        <name>Ca(2+)</name>
        <dbReference type="ChEBI" id="CHEBI:29108"/>
        <label>1</label>
        <note>catalytic</note>
    </ligand>
</feature>